<feature type="region of interest" description="Disordered" evidence="1">
    <location>
        <begin position="182"/>
        <end position="220"/>
    </location>
</feature>
<gene>
    <name evidence="2" type="ORF">TCE0_034f11865</name>
</gene>
<reference evidence="3" key="1">
    <citation type="journal article" date="2015" name="Genome Announc.">
        <title>Draft genome sequence of Talaromyces cellulolyticus strain Y-94, a source of lignocellulosic biomass-degrading enzymes.</title>
        <authorList>
            <person name="Fujii T."/>
            <person name="Koike H."/>
            <person name="Sawayama S."/>
            <person name="Yano S."/>
            <person name="Inoue H."/>
        </authorList>
    </citation>
    <scope>NUCLEOTIDE SEQUENCE [LARGE SCALE GENOMIC DNA]</scope>
    <source>
        <strain evidence="3">Y-94</strain>
    </source>
</reference>
<evidence type="ECO:0000313" key="2">
    <source>
        <dbReference type="EMBL" id="GAM39924.1"/>
    </source>
</evidence>
<dbReference type="Proteomes" id="UP000053095">
    <property type="component" value="Unassembled WGS sequence"/>
</dbReference>
<organism evidence="2 3">
    <name type="scientific">Talaromyces pinophilus</name>
    <name type="common">Penicillium pinophilum</name>
    <dbReference type="NCBI Taxonomy" id="128442"/>
    <lineage>
        <taxon>Eukaryota</taxon>
        <taxon>Fungi</taxon>
        <taxon>Dikarya</taxon>
        <taxon>Ascomycota</taxon>
        <taxon>Pezizomycotina</taxon>
        <taxon>Eurotiomycetes</taxon>
        <taxon>Eurotiomycetidae</taxon>
        <taxon>Eurotiales</taxon>
        <taxon>Trichocomaceae</taxon>
        <taxon>Talaromyces</taxon>
        <taxon>Talaromyces sect. Talaromyces</taxon>
    </lineage>
</organism>
<evidence type="ECO:0000256" key="1">
    <source>
        <dbReference type="SAM" id="MobiDB-lite"/>
    </source>
</evidence>
<dbReference type="EMBL" id="DF933830">
    <property type="protein sequence ID" value="GAM39924.1"/>
    <property type="molecule type" value="Genomic_DNA"/>
</dbReference>
<dbReference type="AlphaFoldDB" id="A0A6V8HME2"/>
<feature type="region of interest" description="Disordered" evidence="1">
    <location>
        <begin position="265"/>
        <end position="296"/>
    </location>
</feature>
<keyword evidence="3" id="KW-1185">Reference proteome</keyword>
<protein>
    <submittedName>
        <fullName evidence="2">Uncharacterized protein</fullName>
    </submittedName>
</protein>
<accession>A0A6V8HME2</accession>
<evidence type="ECO:0000313" key="3">
    <source>
        <dbReference type="Proteomes" id="UP000053095"/>
    </source>
</evidence>
<name>A0A6V8HME2_TALPI</name>
<sequence>MPTKDIPSNIPAIDHSHLQGLEERLLDLDRKILKYHDRLLEKTDRLVTTTNHICNELRTLTRHINRQTSIINNTRHIVSAQARTISAQAQKIRAQQEIIDVMQRDIFRLGTWYSESLGRVNSHEEMLSERANEIRQLWQALERHTRFTEAVETETYWMHVYTKQVMLMRAADLASIGLRATVDEYDDEEGEEDEEDEEDCEDDGDGAASDTAASSVYTETPLVTPAQQHIMLDRIVLRMIEDAMSDALEDVRDGFEVVHGVSASIHGGDNAQASERGSDEDREILREDSDDGSMLV</sequence>
<feature type="compositionally biased region" description="Basic and acidic residues" evidence="1">
    <location>
        <begin position="276"/>
        <end position="287"/>
    </location>
</feature>
<comment type="caution">
    <text evidence="2">The sequence shown here is derived from an EMBL/GenBank/DDBJ whole genome shotgun (WGS) entry which is preliminary data.</text>
</comment>
<feature type="compositionally biased region" description="Low complexity" evidence="1">
    <location>
        <begin position="206"/>
        <end position="215"/>
    </location>
</feature>
<proteinExistence type="predicted"/>
<feature type="compositionally biased region" description="Acidic residues" evidence="1">
    <location>
        <begin position="183"/>
        <end position="205"/>
    </location>
</feature>